<protein>
    <submittedName>
        <fullName evidence="11">Endonuclease</fullName>
    </submittedName>
</protein>
<evidence type="ECO:0000256" key="1">
    <source>
        <dbReference type="ARBA" id="ARBA00001936"/>
    </source>
</evidence>
<evidence type="ECO:0000313" key="11">
    <source>
        <dbReference type="EMBL" id="EGV44381.2"/>
    </source>
</evidence>
<organism evidence="11 12">
    <name type="scientific">Bizionia argentinensis JUB59</name>
    <dbReference type="NCBI Taxonomy" id="1046627"/>
    <lineage>
        <taxon>Bacteria</taxon>
        <taxon>Pseudomonadati</taxon>
        <taxon>Bacteroidota</taxon>
        <taxon>Flavobacteriia</taxon>
        <taxon>Flavobacteriales</taxon>
        <taxon>Flavobacteriaceae</taxon>
        <taxon>Bizionia</taxon>
    </lineage>
</organism>
<dbReference type="PATRIC" id="fig|1046627.3.peg.715"/>
<evidence type="ECO:0000256" key="7">
    <source>
        <dbReference type="ARBA" id="ARBA00022842"/>
    </source>
</evidence>
<dbReference type="CDD" id="cd09084">
    <property type="entry name" value="EEP-2"/>
    <property type="match status" value="1"/>
</dbReference>
<keyword evidence="11" id="KW-0255">Endonuclease</keyword>
<gene>
    <name evidence="11" type="ORF">BZARG_682</name>
</gene>
<reference evidence="11 12" key="1">
    <citation type="journal article" date="2008" name="Int. J. Syst. Evol. Microbiol.">
        <title>Bizionia argentinensis sp. nov., isolated from surface marine water in Antarctica.</title>
        <authorList>
            <person name="Bercovich A."/>
            <person name="Vazquez S.C."/>
            <person name="Yankilevich P."/>
            <person name="Coria S.H."/>
            <person name="Foti M."/>
            <person name="Hernandez E."/>
            <person name="Vidal A."/>
            <person name="Ruberto L."/>
            <person name="Melo C."/>
            <person name="Marenssi S."/>
            <person name="Criscuolo M."/>
            <person name="Memoli M."/>
            <person name="Arguelles M."/>
            <person name="Mac Cormack W.P."/>
        </authorList>
    </citation>
    <scope>NUCLEOTIDE SEQUENCE [LARGE SCALE GENOMIC DNA]</scope>
    <source>
        <strain evidence="11 12">JUB59</strain>
    </source>
</reference>
<dbReference type="Pfam" id="PF03372">
    <property type="entry name" value="Exo_endo_phos"/>
    <property type="match status" value="1"/>
</dbReference>
<keyword evidence="4" id="KW-0479">Metal-binding</keyword>
<feature type="domain" description="Endonuclease/exonuclease/phosphatase" evidence="10">
    <location>
        <begin position="104"/>
        <end position="330"/>
    </location>
</feature>
<dbReference type="RefSeq" id="WP_040287977.1">
    <property type="nucleotide sequence ID" value="NZ_AFXZ01000009.1"/>
</dbReference>
<dbReference type="OrthoDB" id="635146at2"/>
<dbReference type="GO" id="GO:0046872">
    <property type="term" value="F:metal ion binding"/>
    <property type="evidence" value="ECO:0007669"/>
    <property type="project" value="UniProtKB-KW"/>
</dbReference>
<dbReference type="Proteomes" id="UP000003730">
    <property type="component" value="Unassembled WGS sequence"/>
</dbReference>
<keyword evidence="7" id="KW-0460">Magnesium</keyword>
<dbReference type="STRING" id="1046627.BZARG_682"/>
<name>G2EAZ9_9FLAO</name>
<evidence type="ECO:0000256" key="5">
    <source>
        <dbReference type="ARBA" id="ARBA00022763"/>
    </source>
</evidence>
<sequence>MKKLNLIDKFIYLLNGLLAFLLLLSYLLPFAPPKTFALLSVLSLGVPFLMLLNVIFCLYWVLKLKKQLILSLVVLIVGYFSFGSLYKFSSIEEIEHDNELKVMNYNVRLFNVYDWISDNEIQDKMLSLIKRKAPDVLSIQEYHPHPKVDLSFFKYKFEKLSGNKVQYGQVILSQYPIINSGSIEFPDTDNNAIFADIVKANDTIRIYNIHLQSLKIDTNIDNLNQEDSERLLKQTKKTFVKQQFQTELFLKHKKASPYKMIITGDFNNTAFSYVYKELKGDLNDAFIQAGNGFGRTYDFKFFPIRIDFILSDPSFEITNFKTIDDKHSDHYPIMATLKLH</sequence>
<keyword evidence="12" id="KW-1185">Reference proteome</keyword>
<dbReference type="Gene3D" id="3.60.10.10">
    <property type="entry name" value="Endonuclease/exonuclease/phosphatase"/>
    <property type="match status" value="1"/>
</dbReference>
<keyword evidence="8" id="KW-0234">DNA repair</keyword>
<feature type="transmembrane region" description="Helical" evidence="9">
    <location>
        <begin position="12"/>
        <end position="31"/>
    </location>
</feature>
<dbReference type="eggNOG" id="COG3568">
    <property type="taxonomic scope" value="Bacteria"/>
</dbReference>
<evidence type="ECO:0000256" key="4">
    <source>
        <dbReference type="ARBA" id="ARBA00022723"/>
    </source>
</evidence>
<keyword evidence="9" id="KW-0812">Transmembrane</keyword>
<keyword evidence="5" id="KW-0227">DNA damage</keyword>
<accession>G2EAZ9</accession>
<evidence type="ECO:0000259" key="10">
    <source>
        <dbReference type="Pfam" id="PF03372"/>
    </source>
</evidence>
<evidence type="ECO:0000313" key="12">
    <source>
        <dbReference type="Proteomes" id="UP000003730"/>
    </source>
</evidence>
<keyword evidence="6" id="KW-0378">Hydrolase</keyword>
<proteinExistence type="predicted"/>
<dbReference type="InterPro" id="IPR051547">
    <property type="entry name" value="TDP2-like"/>
</dbReference>
<dbReference type="PANTHER" id="PTHR15822:SF4">
    <property type="entry name" value="TYROSYL-DNA PHOSPHODIESTERASE 2"/>
    <property type="match status" value="1"/>
</dbReference>
<evidence type="ECO:0000256" key="6">
    <source>
        <dbReference type="ARBA" id="ARBA00022801"/>
    </source>
</evidence>
<evidence type="ECO:0000256" key="2">
    <source>
        <dbReference type="ARBA" id="ARBA00001946"/>
    </source>
</evidence>
<dbReference type="GO" id="GO:0004519">
    <property type="term" value="F:endonuclease activity"/>
    <property type="evidence" value="ECO:0007669"/>
    <property type="project" value="UniProtKB-KW"/>
</dbReference>
<dbReference type="EMBL" id="AFXZ01000009">
    <property type="protein sequence ID" value="EGV44381.2"/>
    <property type="molecule type" value="Genomic_DNA"/>
</dbReference>
<dbReference type="GO" id="GO:0016787">
    <property type="term" value="F:hydrolase activity"/>
    <property type="evidence" value="ECO:0007669"/>
    <property type="project" value="UniProtKB-KW"/>
</dbReference>
<evidence type="ECO:0000256" key="8">
    <source>
        <dbReference type="ARBA" id="ARBA00023204"/>
    </source>
</evidence>
<dbReference type="GO" id="GO:0006281">
    <property type="term" value="P:DNA repair"/>
    <property type="evidence" value="ECO:0007669"/>
    <property type="project" value="UniProtKB-KW"/>
</dbReference>
<keyword evidence="9" id="KW-1133">Transmembrane helix</keyword>
<evidence type="ECO:0000256" key="3">
    <source>
        <dbReference type="ARBA" id="ARBA00022722"/>
    </source>
</evidence>
<dbReference type="AlphaFoldDB" id="G2EAZ9"/>
<dbReference type="SUPFAM" id="SSF56219">
    <property type="entry name" value="DNase I-like"/>
    <property type="match status" value="1"/>
</dbReference>
<comment type="caution">
    <text evidence="11">The sequence shown here is derived from an EMBL/GenBank/DDBJ whole genome shotgun (WGS) entry which is preliminary data.</text>
</comment>
<dbReference type="InterPro" id="IPR005135">
    <property type="entry name" value="Endo/exonuclease/phosphatase"/>
</dbReference>
<comment type="cofactor">
    <cofactor evidence="1">
        <name>Mn(2+)</name>
        <dbReference type="ChEBI" id="CHEBI:29035"/>
    </cofactor>
</comment>
<keyword evidence="9" id="KW-0472">Membrane</keyword>
<evidence type="ECO:0000256" key="9">
    <source>
        <dbReference type="SAM" id="Phobius"/>
    </source>
</evidence>
<dbReference type="InterPro" id="IPR036691">
    <property type="entry name" value="Endo/exonu/phosph_ase_sf"/>
</dbReference>
<feature type="transmembrane region" description="Helical" evidence="9">
    <location>
        <begin position="68"/>
        <end position="86"/>
    </location>
</feature>
<feature type="transmembrane region" description="Helical" evidence="9">
    <location>
        <begin position="37"/>
        <end position="61"/>
    </location>
</feature>
<dbReference type="PANTHER" id="PTHR15822">
    <property type="entry name" value="TRAF AND TNF RECEPTOR-ASSOCIATED PROTEIN"/>
    <property type="match status" value="1"/>
</dbReference>
<comment type="cofactor">
    <cofactor evidence="2">
        <name>Mg(2+)</name>
        <dbReference type="ChEBI" id="CHEBI:18420"/>
    </cofactor>
</comment>
<keyword evidence="3" id="KW-0540">Nuclease</keyword>